<feature type="region of interest" description="Disordered" evidence="2">
    <location>
        <begin position="88"/>
        <end position="110"/>
    </location>
</feature>
<comment type="caution">
    <text evidence="5">The sequence shown here is derived from an EMBL/GenBank/DDBJ whole genome shotgun (WGS) entry which is preliminary data.</text>
</comment>
<dbReference type="PROSITE" id="PS00383">
    <property type="entry name" value="TYR_PHOSPHATASE_1"/>
    <property type="match status" value="1"/>
</dbReference>
<dbReference type="PROSITE" id="PS50056">
    <property type="entry name" value="TYR_PHOSPHATASE_2"/>
    <property type="match status" value="1"/>
</dbReference>
<reference evidence="5" key="1">
    <citation type="journal article" date="2023" name="Mol. Phylogenet. Evol.">
        <title>Genome-scale phylogeny and comparative genomics of the fungal order Sordariales.</title>
        <authorList>
            <person name="Hensen N."/>
            <person name="Bonometti L."/>
            <person name="Westerberg I."/>
            <person name="Brannstrom I.O."/>
            <person name="Guillou S."/>
            <person name="Cros-Aarteil S."/>
            <person name="Calhoun S."/>
            <person name="Haridas S."/>
            <person name="Kuo A."/>
            <person name="Mondo S."/>
            <person name="Pangilinan J."/>
            <person name="Riley R."/>
            <person name="LaButti K."/>
            <person name="Andreopoulos B."/>
            <person name="Lipzen A."/>
            <person name="Chen C."/>
            <person name="Yan M."/>
            <person name="Daum C."/>
            <person name="Ng V."/>
            <person name="Clum A."/>
            <person name="Steindorff A."/>
            <person name="Ohm R.A."/>
            <person name="Martin F."/>
            <person name="Silar P."/>
            <person name="Natvig D.O."/>
            <person name="Lalanne C."/>
            <person name="Gautier V."/>
            <person name="Ament-Velasquez S.L."/>
            <person name="Kruys A."/>
            <person name="Hutchinson M.I."/>
            <person name="Powell A.J."/>
            <person name="Barry K."/>
            <person name="Miller A.N."/>
            <person name="Grigoriev I.V."/>
            <person name="Debuchy R."/>
            <person name="Gladieux P."/>
            <person name="Hiltunen Thoren M."/>
            <person name="Johannesson H."/>
        </authorList>
    </citation>
    <scope>NUCLEOTIDE SEQUENCE</scope>
    <source>
        <strain evidence="5">CBS 538.74</strain>
    </source>
</reference>
<feature type="compositionally biased region" description="Low complexity" evidence="2">
    <location>
        <begin position="374"/>
        <end position="386"/>
    </location>
</feature>
<feature type="region of interest" description="Disordered" evidence="2">
    <location>
        <begin position="214"/>
        <end position="234"/>
    </location>
</feature>
<evidence type="ECO:0000259" key="4">
    <source>
        <dbReference type="PROSITE" id="PS50056"/>
    </source>
</evidence>
<proteinExistence type="inferred from homology"/>
<feature type="compositionally biased region" description="Basic and acidic residues" evidence="2">
    <location>
        <begin position="555"/>
        <end position="579"/>
    </location>
</feature>
<dbReference type="Gene3D" id="3.90.190.10">
    <property type="entry name" value="Protein tyrosine phosphatase superfamily"/>
    <property type="match status" value="1"/>
</dbReference>
<feature type="domain" description="Tyrosine specific protein phosphatases" evidence="4">
    <location>
        <begin position="418"/>
        <end position="535"/>
    </location>
</feature>
<dbReference type="InterPro" id="IPR003595">
    <property type="entry name" value="Tyr_Pase_cat"/>
</dbReference>
<feature type="compositionally biased region" description="Basic residues" evidence="2">
    <location>
        <begin position="1"/>
        <end position="13"/>
    </location>
</feature>
<protein>
    <submittedName>
        <fullName evidence="5">Tyrosine-protein phosphatase 1</fullName>
    </submittedName>
</protein>
<dbReference type="InterPro" id="IPR016130">
    <property type="entry name" value="Tyr_Pase_AS"/>
</dbReference>
<feature type="compositionally biased region" description="Low complexity" evidence="2">
    <location>
        <begin position="65"/>
        <end position="76"/>
    </location>
</feature>
<feature type="region of interest" description="Disordered" evidence="2">
    <location>
        <begin position="553"/>
        <end position="579"/>
    </location>
</feature>
<dbReference type="SUPFAM" id="SSF52799">
    <property type="entry name" value="(Phosphotyrosine protein) phosphatases II"/>
    <property type="match status" value="1"/>
</dbReference>
<reference evidence="5" key="2">
    <citation type="submission" date="2023-05" db="EMBL/GenBank/DDBJ databases">
        <authorList>
            <consortium name="Lawrence Berkeley National Laboratory"/>
            <person name="Steindorff A."/>
            <person name="Hensen N."/>
            <person name="Bonometti L."/>
            <person name="Westerberg I."/>
            <person name="Brannstrom I.O."/>
            <person name="Guillou S."/>
            <person name="Cros-Aarteil S."/>
            <person name="Calhoun S."/>
            <person name="Haridas S."/>
            <person name="Kuo A."/>
            <person name="Mondo S."/>
            <person name="Pangilinan J."/>
            <person name="Riley R."/>
            <person name="Labutti K."/>
            <person name="Andreopoulos B."/>
            <person name="Lipzen A."/>
            <person name="Chen C."/>
            <person name="Yanf M."/>
            <person name="Daum C."/>
            <person name="Ng V."/>
            <person name="Clum A."/>
            <person name="Ohm R."/>
            <person name="Martin F."/>
            <person name="Silar P."/>
            <person name="Natvig D."/>
            <person name="Lalanne C."/>
            <person name="Gautier V."/>
            <person name="Ament-Velasquez S.L."/>
            <person name="Kruys A."/>
            <person name="Hutchinson M.I."/>
            <person name="Powell A.J."/>
            <person name="Barry K."/>
            <person name="Miller A.N."/>
            <person name="Grigoriev I.V."/>
            <person name="Debuchy R."/>
            <person name="Gladieux P."/>
            <person name="Thoren M.H."/>
            <person name="Johannesson H."/>
        </authorList>
    </citation>
    <scope>NUCLEOTIDE SEQUENCE</scope>
    <source>
        <strain evidence="5">CBS 538.74</strain>
    </source>
</reference>
<dbReference type="PRINTS" id="PR00700">
    <property type="entry name" value="PRTYPHPHTASE"/>
</dbReference>
<dbReference type="PANTHER" id="PTHR19134:SF449">
    <property type="entry name" value="TYROSINE-PROTEIN PHOSPHATASE 1"/>
    <property type="match status" value="1"/>
</dbReference>
<dbReference type="Proteomes" id="UP001302745">
    <property type="component" value="Unassembled WGS sequence"/>
</dbReference>
<organism evidence="5 6">
    <name type="scientific">Chaetomidium leptoderma</name>
    <dbReference type="NCBI Taxonomy" id="669021"/>
    <lineage>
        <taxon>Eukaryota</taxon>
        <taxon>Fungi</taxon>
        <taxon>Dikarya</taxon>
        <taxon>Ascomycota</taxon>
        <taxon>Pezizomycotina</taxon>
        <taxon>Sordariomycetes</taxon>
        <taxon>Sordariomycetidae</taxon>
        <taxon>Sordariales</taxon>
        <taxon>Chaetomiaceae</taxon>
        <taxon>Chaetomidium</taxon>
    </lineage>
</organism>
<evidence type="ECO:0000313" key="6">
    <source>
        <dbReference type="Proteomes" id="UP001302745"/>
    </source>
</evidence>
<dbReference type="SMART" id="SM00194">
    <property type="entry name" value="PTPc"/>
    <property type="match status" value="1"/>
</dbReference>
<feature type="region of interest" description="Disordered" evidence="2">
    <location>
        <begin position="1"/>
        <end position="76"/>
    </location>
</feature>
<dbReference type="EMBL" id="MU856913">
    <property type="protein sequence ID" value="KAK4154394.1"/>
    <property type="molecule type" value="Genomic_DNA"/>
</dbReference>
<dbReference type="SMART" id="SM00404">
    <property type="entry name" value="PTPc_motif"/>
    <property type="match status" value="1"/>
</dbReference>
<dbReference type="InterPro" id="IPR000387">
    <property type="entry name" value="Tyr_Pase_dom"/>
</dbReference>
<feature type="domain" description="Tyrosine-protein phosphatase" evidence="3">
    <location>
        <begin position="182"/>
        <end position="544"/>
    </location>
</feature>
<evidence type="ECO:0000313" key="5">
    <source>
        <dbReference type="EMBL" id="KAK4154394.1"/>
    </source>
</evidence>
<feature type="region of interest" description="Disordered" evidence="2">
    <location>
        <begin position="481"/>
        <end position="509"/>
    </location>
</feature>
<dbReference type="InterPro" id="IPR000242">
    <property type="entry name" value="PTP_cat"/>
</dbReference>
<feature type="region of interest" description="Disordered" evidence="2">
    <location>
        <begin position="331"/>
        <end position="393"/>
    </location>
</feature>
<evidence type="ECO:0000256" key="2">
    <source>
        <dbReference type="SAM" id="MobiDB-lite"/>
    </source>
</evidence>
<sequence>MAHHLPRFHRRKKDVAAPTLITSDLPRKTTPPLGDLRPGSPMRSFQKLSPFRVFQRSSGKRARDSPPASLPHSPAAVPVLAGDCADRRPVSPLSLKTDPVSDKGPKAARSPKIPAFLDQTQEGEFSQPLVARLNTLSETAEIEIKFSELVWRERNRLMQSITNPSPDFRWARVTGPHLKVLDRYLNVQPWHNHRIKLQVPEGRLDYINASPITLTPSSRPAADGRPGTTPESDRYIAMQGPKQASTDHVWRMVVEQLDSPGVIIMLTETHEGHMEKCYPYFPRSPDDPPIEVNARDEFGDGFRATVRCEGMEETPAGDAIELRKLVIRVHSRGNSKAATTTTKSTPSPSPPSPTDDQPDENDSPDSDDDVKMGSPVSPSSPSSSKPAQEEEEPEDRIVWHFLYKKWPDFGVPSLADLDSFFTLMRLSRAKNASLSSSPSPRIVHCSAGVGRSGTFVALEHLMRELDAGVLEDYDGERARAEAAAGRGGAGTPRSSLGCDDDDDDDGGGREDLVFETVNLLREQRRTMVQAESQYLFLYRVLRQLWVEKYGAEVGGGEREREGRDGEPAAKRLEVDPFLE</sequence>
<dbReference type="InterPro" id="IPR050348">
    <property type="entry name" value="Protein-Tyr_Phosphatase"/>
</dbReference>
<dbReference type="PANTHER" id="PTHR19134">
    <property type="entry name" value="RECEPTOR-TYPE TYROSINE-PROTEIN PHOSPHATASE"/>
    <property type="match status" value="1"/>
</dbReference>
<dbReference type="Pfam" id="PF00102">
    <property type="entry name" value="Y_phosphatase"/>
    <property type="match status" value="3"/>
</dbReference>
<dbReference type="CDD" id="cd18533">
    <property type="entry name" value="PTP_fungal"/>
    <property type="match status" value="1"/>
</dbReference>
<feature type="compositionally biased region" description="Low complexity" evidence="2">
    <location>
        <begin position="335"/>
        <end position="346"/>
    </location>
</feature>
<dbReference type="InterPro" id="IPR029021">
    <property type="entry name" value="Prot-tyrosine_phosphatase-like"/>
</dbReference>
<accession>A0AAN6VN40</accession>
<dbReference type="GO" id="GO:0004725">
    <property type="term" value="F:protein tyrosine phosphatase activity"/>
    <property type="evidence" value="ECO:0007669"/>
    <property type="project" value="InterPro"/>
</dbReference>
<name>A0AAN6VN40_9PEZI</name>
<feature type="compositionally biased region" description="Acidic residues" evidence="2">
    <location>
        <begin position="356"/>
        <end position="368"/>
    </location>
</feature>
<evidence type="ECO:0000256" key="1">
    <source>
        <dbReference type="ARBA" id="ARBA00009649"/>
    </source>
</evidence>
<dbReference type="AlphaFoldDB" id="A0AAN6VN40"/>
<gene>
    <name evidence="5" type="ORF">C8A00DRAFT_14479</name>
</gene>
<dbReference type="PROSITE" id="PS50055">
    <property type="entry name" value="TYR_PHOSPHATASE_PTP"/>
    <property type="match status" value="1"/>
</dbReference>
<keyword evidence="6" id="KW-1185">Reference proteome</keyword>
<comment type="similarity">
    <text evidence="1">Belongs to the protein-tyrosine phosphatase family. Non-receptor class subfamily.</text>
</comment>
<evidence type="ECO:0000259" key="3">
    <source>
        <dbReference type="PROSITE" id="PS50055"/>
    </source>
</evidence>